<dbReference type="RefSeq" id="WP_048886331.1">
    <property type="nucleotide sequence ID" value="NZ_CP011310.1"/>
</dbReference>
<dbReference type="Pfam" id="PF05787">
    <property type="entry name" value="PhoX"/>
    <property type="match status" value="2"/>
</dbReference>
<gene>
    <name evidence="1" type="ORF">CP97_13210</name>
</gene>
<keyword evidence="2" id="KW-1185">Reference proteome</keyword>
<dbReference type="PANTHER" id="PTHR35399:SF4">
    <property type="entry name" value="MEMBRANE PROTEIN"/>
    <property type="match status" value="1"/>
</dbReference>
<sequence>MYTDRRKFIAGTGAAFGGLLLGGCVSASAPLGVAGASRFGALQPDPAGVLDLPSGFSYRILSRLGDALDDGGSVPDKADGMGCFDIGNGKLALVRNHELSPPDDGGGATGPAYDTVARSLIPLPGGTTTIVIDAATLAVERQYRSLAGTIRNCAGGITPWNSWLTCEENTSRADGRINKDHGYVFEVPADAPGQTNPAPLKAMGRFVHEAACVDPATGIVYMTEDRGDSLLYRFIPTRPGQLAHGGTLQALVLDGVTDTSNHESIAMQAGQAVRGSWITLEDVESPEDDLRTRGAARGAARFSRGEGIWMGDGEMFFTATSGGAAREGQIFRLRPDAASGDMLDLFYESPAGSEYSFGDNICVAPYGDLVVCEDQYGETVDNYLRGITPAGEAYPLGRLRLQTETAGACFSPDGRTMFLNIYHPTMTLAITGPWPKI</sequence>
<dbReference type="Proteomes" id="UP000059113">
    <property type="component" value="Chromosome"/>
</dbReference>
<organism evidence="1 2">
    <name type="scientific">Aurantiacibacter atlanticus</name>
    <dbReference type="NCBI Taxonomy" id="1648404"/>
    <lineage>
        <taxon>Bacteria</taxon>
        <taxon>Pseudomonadati</taxon>
        <taxon>Pseudomonadota</taxon>
        <taxon>Alphaproteobacteria</taxon>
        <taxon>Sphingomonadales</taxon>
        <taxon>Erythrobacteraceae</taxon>
        <taxon>Aurantiacibacter</taxon>
    </lineage>
</organism>
<dbReference type="InterPro" id="IPR006311">
    <property type="entry name" value="TAT_signal"/>
</dbReference>
<dbReference type="OrthoDB" id="9801383at2"/>
<name>A0A0H4VIM5_9SPHN</name>
<dbReference type="KEGG" id="ery:CP97_13210"/>
<dbReference type="PROSITE" id="PS51257">
    <property type="entry name" value="PROKAR_LIPOPROTEIN"/>
    <property type="match status" value="1"/>
</dbReference>
<dbReference type="STRING" id="1648404.CP97_13210"/>
<dbReference type="PROSITE" id="PS51318">
    <property type="entry name" value="TAT"/>
    <property type="match status" value="1"/>
</dbReference>
<dbReference type="InterPro" id="IPR008557">
    <property type="entry name" value="PhoX"/>
</dbReference>
<dbReference type="PATRIC" id="fig|1648404.4.peg.2746"/>
<evidence type="ECO:0000313" key="2">
    <source>
        <dbReference type="Proteomes" id="UP000059113"/>
    </source>
</evidence>
<dbReference type="AlphaFoldDB" id="A0A0H4VIM5"/>
<evidence type="ECO:0000313" key="1">
    <source>
        <dbReference type="EMBL" id="AKQ42789.1"/>
    </source>
</evidence>
<dbReference type="EMBL" id="CP011310">
    <property type="protein sequence ID" value="AKQ42789.1"/>
    <property type="molecule type" value="Genomic_DNA"/>
</dbReference>
<dbReference type="PANTHER" id="PTHR35399">
    <property type="entry name" value="SLR8030 PROTEIN"/>
    <property type="match status" value="1"/>
</dbReference>
<reference evidence="1 2" key="1">
    <citation type="journal article" date="2015" name="Int. J. Syst. Evol. Microbiol.">
        <title>Erythrobacter atlanticus sp. nov., a bacterium from ocean sediment able to degrade polycyclic aromatic hydrocarbons.</title>
        <authorList>
            <person name="Zhuang L."/>
            <person name="Liu Y."/>
            <person name="Wang L."/>
            <person name="Wang W."/>
            <person name="Shao Z."/>
        </authorList>
    </citation>
    <scope>NUCLEOTIDE SEQUENCE [LARGE SCALE GENOMIC DNA]</scope>
    <source>
        <strain evidence="2">s21-N3</strain>
    </source>
</reference>
<protein>
    <submittedName>
        <fullName evidence="1">Phosphatase</fullName>
    </submittedName>
</protein>
<proteinExistence type="predicted"/>
<reference evidence="2" key="2">
    <citation type="submission" date="2015-04" db="EMBL/GenBank/DDBJ databases">
        <title>The complete genome sequence of Erythrobacter sp. s21-N3.</title>
        <authorList>
            <person name="Zhuang L."/>
            <person name="Liu Y."/>
            <person name="Shao Z."/>
        </authorList>
    </citation>
    <scope>NUCLEOTIDE SEQUENCE [LARGE SCALE GENOMIC DNA]</scope>
    <source>
        <strain evidence="2">s21-N3</strain>
    </source>
</reference>
<accession>A0A0H4VIM5</accession>